<organism evidence="9 10">
    <name type="scientific">Aureococcus anophagefferens</name>
    <name type="common">Harmful bloom alga</name>
    <dbReference type="NCBI Taxonomy" id="44056"/>
    <lineage>
        <taxon>Eukaryota</taxon>
        <taxon>Sar</taxon>
        <taxon>Stramenopiles</taxon>
        <taxon>Ochrophyta</taxon>
        <taxon>Pelagophyceae</taxon>
        <taxon>Pelagomonadales</taxon>
        <taxon>Pelagomonadaceae</taxon>
        <taxon>Aureococcus</taxon>
    </lineage>
</organism>
<keyword evidence="3 5" id="KW-0697">Rotamase</keyword>
<feature type="domain" description="PPIase FKBP-type" evidence="8">
    <location>
        <begin position="98"/>
        <end position="193"/>
    </location>
</feature>
<sequence>MLGKLRALALVFAGASALAPLQPVQRRDVLRRAPAGVAAIAASAANSRPARAGELSASEEARKLERETPKPPVTYLDGPRGLKYVVTKNGAGAKPERGQSVKARYKLTLGGFADEGGRVVDASGGFLKPDFFGFYAGVGGVIKGWDLAIMDMREGEARRLVIPAALGYGDRGAGGKIPGGATLYFEVELAELGGPPQLSDAQEAWLAKNPI</sequence>
<dbReference type="GO" id="GO:0016853">
    <property type="term" value="F:isomerase activity"/>
    <property type="evidence" value="ECO:0007669"/>
    <property type="project" value="UniProtKB-KW"/>
</dbReference>
<proteinExistence type="predicted"/>
<dbReference type="InterPro" id="IPR006311">
    <property type="entry name" value="TAT_signal"/>
</dbReference>
<dbReference type="EMBL" id="JBBJCI010000375">
    <property type="protein sequence ID" value="KAK7231721.1"/>
    <property type="molecule type" value="Genomic_DNA"/>
</dbReference>
<dbReference type="Gene3D" id="3.10.50.40">
    <property type="match status" value="1"/>
</dbReference>
<dbReference type="PANTHER" id="PTHR43811:SF19">
    <property type="entry name" value="39 KDA FK506-BINDING NUCLEAR PROTEIN"/>
    <property type="match status" value="1"/>
</dbReference>
<reference evidence="9 10" key="1">
    <citation type="submission" date="2024-03" db="EMBL/GenBank/DDBJ databases">
        <title>Aureococcus anophagefferens CCMP1851 and Kratosvirus quantuckense: Draft genome of a second virus-susceptible host strain in the model system.</title>
        <authorList>
            <person name="Chase E."/>
            <person name="Truchon A.R."/>
            <person name="Schepens W."/>
            <person name="Wilhelm S.W."/>
        </authorList>
    </citation>
    <scope>NUCLEOTIDE SEQUENCE [LARGE SCALE GENOMIC DNA]</scope>
    <source>
        <strain evidence="9 10">CCMP1851</strain>
    </source>
</reference>
<dbReference type="SUPFAM" id="SSF54534">
    <property type="entry name" value="FKBP-like"/>
    <property type="match status" value="1"/>
</dbReference>
<gene>
    <name evidence="9" type="ORF">SO694_00123053</name>
</gene>
<dbReference type="InterPro" id="IPR046357">
    <property type="entry name" value="PPIase_dom_sf"/>
</dbReference>
<feature type="region of interest" description="Disordered" evidence="6">
    <location>
        <begin position="51"/>
        <end position="72"/>
    </location>
</feature>
<evidence type="ECO:0000256" key="7">
    <source>
        <dbReference type="SAM" id="SignalP"/>
    </source>
</evidence>
<evidence type="ECO:0000256" key="5">
    <source>
        <dbReference type="PROSITE-ProRule" id="PRU00277"/>
    </source>
</evidence>
<keyword evidence="10" id="KW-1185">Reference proteome</keyword>
<comment type="caution">
    <text evidence="9">The sequence shown here is derived from an EMBL/GenBank/DDBJ whole genome shotgun (WGS) entry which is preliminary data.</text>
</comment>
<evidence type="ECO:0000256" key="4">
    <source>
        <dbReference type="ARBA" id="ARBA00023235"/>
    </source>
</evidence>
<feature type="chain" id="PRO_5045987069" description="peptidylprolyl isomerase" evidence="7">
    <location>
        <begin position="18"/>
        <end position="211"/>
    </location>
</feature>
<dbReference type="Pfam" id="PF00254">
    <property type="entry name" value="FKBP_C"/>
    <property type="match status" value="1"/>
</dbReference>
<comment type="catalytic activity">
    <reaction evidence="1 5">
        <text>[protein]-peptidylproline (omega=180) = [protein]-peptidylproline (omega=0)</text>
        <dbReference type="Rhea" id="RHEA:16237"/>
        <dbReference type="Rhea" id="RHEA-COMP:10747"/>
        <dbReference type="Rhea" id="RHEA-COMP:10748"/>
        <dbReference type="ChEBI" id="CHEBI:83833"/>
        <dbReference type="ChEBI" id="CHEBI:83834"/>
        <dbReference type="EC" id="5.2.1.8"/>
    </reaction>
</comment>
<dbReference type="Proteomes" id="UP001363151">
    <property type="component" value="Unassembled WGS sequence"/>
</dbReference>
<feature type="signal peptide" evidence="7">
    <location>
        <begin position="1"/>
        <end position="17"/>
    </location>
</feature>
<evidence type="ECO:0000256" key="2">
    <source>
        <dbReference type="ARBA" id="ARBA00013194"/>
    </source>
</evidence>
<keyword evidence="7" id="KW-0732">Signal</keyword>
<dbReference type="PROSITE" id="PS51318">
    <property type="entry name" value="TAT"/>
    <property type="match status" value="1"/>
</dbReference>
<name>A0ABR1FIX1_AURAN</name>
<evidence type="ECO:0000313" key="9">
    <source>
        <dbReference type="EMBL" id="KAK7231721.1"/>
    </source>
</evidence>
<dbReference type="EC" id="5.2.1.8" evidence="2 5"/>
<evidence type="ECO:0000256" key="1">
    <source>
        <dbReference type="ARBA" id="ARBA00000971"/>
    </source>
</evidence>
<keyword evidence="4 5" id="KW-0413">Isomerase</keyword>
<evidence type="ECO:0000256" key="3">
    <source>
        <dbReference type="ARBA" id="ARBA00023110"/>
    </source>
</evidence>
<protein>
    <recommendedName>
        <fullName evidence="2 5">peptidylprolyl isomerase</fullName>
        <ecNumber evidence="2 5">5.2.1.8</ecNumber>
    </recommendedName>
</protein>
<evidence type="ECO:0000313" key="10">
    <source>
        <dbReference type="Proteomes" id="UP001363151"/>
    </source>
</evidence>
<evidence type="ECO:0000256" key="6">
    <source>
        <dbReference type="SAM" id="MobiDB-lite"/>
    </source>
</evidence>
<feature type="compositionally biased region" description="Basic and acidic residues" evidence="6">
    <location>
        <begin position="59"/>
        <end position="69"/>
    </location>
</feature>
<evidence type="ECO:0000259" key="8">
    <source>
        <dbReference type="PROSITE" id="PS50059"/>
    </source>
</evidence>
<dbReference type="PANTHER" id="PTHR43811">
    <property type="entry name" value="FKBP-TYPE PEPTIDYL-PROLYL CIS-TRANS ISOMERASE FKPA"/>
    <property type="match status" value="1"/>
</dbReference>
<accession>A0ABR1FIX1</accession>
<dbReference type="PROSITE" id="PS50059">
    <property type="entry name" value="FKBP_PPIASE"/>
    <property type="match status" value="1"/>
</dbReference>
<dbReference type="InterPro" id="IPR001179">
    <property type="entry name" value="PPIase_FKBP_dom"/>
</dbReference>